<dbReference type="RefSeq" id="XP_013024278.1">
    <property type="nucleotide sequence ID" value="XM_013168824.1"/>
</dbReference>
<dbReference type="PANTHER" id="PTHR15744:SF0">
    <property type="entry name" value="KH HOMOLOGY DOMAIN-CONTAINING PROTEIN 4"/>
    <property type="match status" value="1"/>
</dbReference>
<dbReference type="eggNOG" id="KOG1960">
    <property type="taxonomic scope" value="Eukaryota"/>
</dbReference>
<dbReference type="GO" id="GO:0003723">
    <property type="term" value="F:RNA binding"/>
    <property type="evidence" value="ECO:0007669"/>
    <property type="project" value="InterPro"/>
</dbReference>
<evidence type="ECO:0000313" key="4">
    <source>
        <dbReference type="Proteomes" id="UP000015464"/>
    </source>
</evidence>
<dbReference type="InterPro" id="IPR047889">
    <property type="entry name" value="KHDC4_KH-I_second"/>
</dbReference>
<name>S9VSG8_SCHCR</name>
<sequence>MSSSRHRGYQNEGFSERRSRFSRDLPANERPRESRTYRADNRSVSPSASRKRYSYDDEGDRYTQKPPLDPVEAAAAAARRVAESLQSGRPADEGKDIIKEQNIERSVPLPNAPAPPLPPNSQSNLNDLVPPSIADITGKVIEGEGVFTINVEINNVRNRYILVKSSTLSEIEDKSGVQLYSKGRYYPNKALASDRDPPLYLHIVASSTTDLSKALGEIESWIHKDIGPLVDERRFRRRDEVDRNPPSQGASPQGISSPIESQGMRKRWNEEKVYINLTPTKGFHLRQAVVGPQGAYVKHIQQETRTRVQIKGQGSAFIEPSTNRESDEPLHLCIMSHDMNNIQKAKSLCEDLIANVHQQYQTWKSQYKEYNQGSQAYKQTNRNHYSNRSSKPETPSSHGTPPISNVSPVPGVSTATSSAPIVPPGTSMPAAMYPPGMSPTVPMVPPGMSYVYGAPGLSGPPGLDAPGVGVPTMSAPGADPYAAFGGYNAYVQYYQQQIYAQSRGANPPQ</sequence>
<dbReference type="Pfam" id="PF23469">
    <property type="entry name" value="KH_12"/>
    <property type="match status" value="1"/>
</dbReference>
<evidence type="ECO:0000313" key="3">
    <source>
        <dbReference type="EMBL" id="EPY50813.1"/>
    </source>
</evidence>
<organism evidence="3 4">
    <name type="scientific">Schizosaccharomyces cryophilus (strain OY26 / ATCC MYA-4695 / CBS 11777 / NBRC 106824 / NRRL Y48691)</name>
    <name type="common">Fission yeast</name>
    <dbReference type="NCBI Taxonomy" id="653667"/>
    <lineage>
        <taxon>Eukaryota</taxon>
        <taxon>Fungi</taxon>
        <taxon>Dikarya</taxon>
        <taxon>Ascomycota</taxon>
        <taxon>Taphrinomycotina</taxon>
        <taxon>Schizosaccharomycetes</taxon>
        <taxon>Schizosaccharomycetales</taxon>
        <taxon>Schizosaccharomycetaceae</taxon>
        <taxon>Schizosaccharomyces</taxon>
    </lineage>
</organism>
<reference evidence="3 4" key="1">
    <citation type="journal article" date="2011" name="Science">
        <title>Comparative functional genomics of the fission yeasts.</title>
        <authorList>
            <person name="Rhind N."/>
            <person name="Chen Z."/>
            <person name="Yassour M."/>
            <person name="Thompson D.A."/>
            <person name="Haas B.J."/>
            <person name="Habib N."/>
            <person name="Wapinski I."/>
            <person name="Roy S."/>
            <person name="Lin M.F."/>
            <person name="Heiman D.I."/>
            <person name="Young S.K."/>
            <person name="Furuya K."/>
            <person name="Guo Y."/>
            <person name="Pidoux A."/>
            <person name="Chen H.M."/>
            <person name="Robbertse B."/>
            <person name="Goldberg J.M."/>
            <person name="Aoki K."/>
            <person name="Bayne E.H."/>
            <person name="Berlin A.M."/>
            <person name="Desjardins C.A."/>
            <person name="Dobbs E."/>
            <person name="Dukaj L."/>
            <person name="Fan L."/>
            <person name="FitzGerald M.G."/>
            <person name="French C."/>
            <person name="Gujja S."/>
            <person name="Hansen K."/>
            <person name="Keifenheim D."/>
            <person name="Levin J.Z."/>
            <person name="Mosher R.A."/>
            <person name="Mueller C.A."/>
            <person name="Pfiffner J."/>
            <person name="Priest M."/>
            <person name="Russ C."/>
            <person name="Smialowska A."/>
            <person name="Swoboda P."/>
            <person name="Sykes S.M."/>
            <person name="Vaughn M."/>
            <person name="Vengrova S."/>
            <person name="Yoder R."/>
            <person name="Zeng Q."/>
            <person name="Allshire R."/>
            <person name="Baulcombe D."/>
            <person name="Birren B.W."/>
            <person name="Brown W."/>
            <person name="Ekwall K."/>
            <person name="Kellis M."/>
            <person name="Leatherwood J."/>
            <person name="Levin H."/>
            <person name="Margalit H."/>
            <person name="Martienssen R."/>
            <person name="Nieduszynski C.A."/>
            <person name="Spatafora J.W."/>
            <person name="Friedman N."/>
            <person name="Dalgaard J.Z."/>
            <person name="Baumann P."/>
            <person name="Niki H."/>
            <person name="Regev A."/>
            <person name="Nusbaum C."/>
        </authorList>
    </citation>
    <scope>NUCLEOTIDE SEQUENCE [LARGE SCALE GENOMIC DNA]</scope>
    <source>
        <strain evidence="4">OY26 / ATCC MYA-4695 / CBS 11777 / NBRC 106824 / NRRL Y48691</strain>
    </source>
</reference>
<dbReference type="EMBL" id="KE546992">
    <property type="protein sequence ID" value="EPY50813.1"/>
    <property type="molecule type" value="Genomic_DNA"/>
</dbReference>
<feature type="compositionally biased region" description="Pro residues" evidence="1">
    <location>
        <begin position="110"/>
        <end position="119"/>
    </location>
</feature>
<feature type="region of interest" description="Disordered" evidence="1">
    <location>
        <begin position="107"/>
        <end position="126"/>
    </location>
</feature>
<proteinExistence type="predicted"/>
<keyword evidence="4" id="KW-1185">Reference proteome</keyword>
<dbReference type="GeneID" id="25034981"/>
<feature type="compositionally biased region" description="Polar residues" evidence="1">
    <location>
        <begin position="245"/>
        <end position="260"/>
    </location>
</feature>
<dbReference type="Gene3D" id="3.30.1370.10">
    <property type="entry name" value="K Homology domain, type 1"/>
    <property type="match status" value="1"/>
</dbReference>
<dbReference type="InterPro" id="IPR056149">
    <property type="entry name" value="PRP5/DDX46/KHDC4_KH"/>
</dbReference>
<dbReference type="SUPFAM" id="SSF54791">
    <property type="entry name" value="Eukaryotic type KH-domain (KH-domain type I)"/>
    <property type="match status" value="2"/>
</dbReference>
<dbReference type="GO" id="GO:0005634">
    <property type="term" value="C:nucleus"/>
    <property type="evidence" value="ECO:0007669"/>
    <property type="project" value="InterPro"/>
</dbReference>
<dbReference type="FunFam" id="3.30.1370.10:FF:000037">
    <property type="entry name" value="KH domain protein"/>
    <property type="match status" value="1"/>
</dbReference>
<evidence type="ECO:0000256" key="1">
    <source>
        <dbReference type="SAM" id="MobiDB-lite"/>
    </source>
</evidence>
<dbReference type="OMA" id="NVREQYQ"/>
<dbReference type="InterPro" id="IPR036612">
    <property type="entry name" value="KH_dom_type_1_sf"/>
</dbReference>
<dbReference type="AlphaFoldDB" id="S9VSG8"/>
<dbReference type="HOGENOM" id="CLU_040265_0_0_1"/>
<feature type="compositionally biased region" description="Polar residues" evidence="1">
    <location>
        <begin position="381"/>
        <end position="419"/>
    </location>
</feature>
<accession>S9VSG8</accession>
<dbReference type="SMART" id="SM00322">
    <property type="entry name" value="KH"/>
    <property type="match status" value="1"/>
</dbReference>
<dbReference type="Proteomes" id="UP000015464">
    <property type="component" value="Unassembled WGS sequence"/>
</dbReference>
<feature type="compositionally biased region" description="Basic and acidic residues" evidence="1">
    <location>
        <begin position="14"/>
        <end position="41"/>
    </location>
</feature>
<feature type="region of interest" description="Disordered" evidence="1">
    <location>
        <begin position="1"/>
        <end position="76"/>
    </location>
</feature>
<dbReference type="CDD" id="cd22386">
    <property type="entry name" value="KH-I_KHDC4_rpt2"/>
    <property type="match status" value="1"/>
</dbReference>
<evidence type="ECO:0000259" key="2">
    <source>
        <dbReference type="SMART" id="SM00322"/>
    </source>
</evidence>
<dbReference type="InterPro" id="IPR004087">
    <property type="entry name" value="KH_dom"/>
</dbReference>
<gene>
    <name evidence="3" type="ORF">SPOG_00649</name>
</gene>
<dbReference type="OrthoDB" id="397265at2759"/>
<feature type="region of interest" description="Disordered" evidence="1">
    <location>
        <begin position="381"/>
        <end position="421"/>
    </location>
</feature>
<protein>
    <submittedName>
        <fullName evidence="3">RNA-binding protein</fullName>
    </submittedName>
</protein>
<dbReference type="InterPro" id="IPR055256">
    <property type="entry name" value="KH_1_KHDC4/BBP-like"/>
</dbReference>
<dbReference type="InterPro" id="IPR031121">
    <property type="entry name" value="RIK/BLOM7"/>
</dbReference>
<dbReference type="STRING" id="653667.S9VSG8"/>
<dbReference type="Pfam" id="PF22675">
    <property type="entry name" value="KH-I_KHDC4-BBP"/>
    <property type="match status" value="1"/>
</dbReference>
<feature type="region of interest" description="Disordered" evidence="1">
    <location>
        <begin position="239"/>
        <end position="262"/>
    </location>
</feature>
<dbReference type="PANTHER" id="PTHR15744">
    <property type="entry name" value="BLOM7"/>
    <property type="match status" value="1"/>
</dbReference>
<feature type="domain" description="K Homology" evidence="2">
    <location>
        <begin position="269"/>
        <end position="354"/>
    </location>
</feature>